<sequence length="155" mass="16772">MTEDSSDVGMASATHDPNSLERPNNENQERWSNACSDSGRSEADLNIEGHPADQERAGLYEDDNAAHNQHLVQNFHLSESKSQPDHTDTVAVDIDIDCDKSTGAHEAKEPTPDEGDGSAETSTARKDMNQKQVVLTSGELLLDKGAVVTERVKSA</sequence>
<protein>
    <submittedName>
        <fullName evidence="2">Uncharacterized protein</fullName>
    </submittedName>
</protein>
<accession>A0AAV9QLH9</accession>
<dbReference type="Proteomes" id="UP001345827">
    <property type="component" value="Unassembled WGS sequence"/>
</dbReference>
<proteinExistence type="predicted"/>
<dbReference type="AlphaFoldDB" id="A0AAV9QLH9"/>
<evidence type="ECO:0000313" key="3">
    <source>
        <dbReference type="Proteomes" id="UP001345827"/>
    </source>
</evidence>
<evidence type="ECO:0000256" key="1">
    <source>
        <dbReference type="SAM" id="MobiDB-lite"/>
    </source>
</evidence>
<name>A0AAV9QLH9_9PEZI</name>
<feature type="compositionally biased region" description="Basic and acidic residues" evidence="1">
    <location>
        <begin position="97"/>
        <end position="111"/>
    </location>
</feature>
<feature type="compositionally biased region" description="Basic and acidic residues" evidence="1">
    <location>
        <begin position="78"/>
        <end position="88"/>
    </location>
</feature>
<gene>
    <name evidence="2" type="ORF">LTR25_000773</name>
</gene>
<comment type="caution">
    <text evidence="2">The sequence shown here is derived from an EMBL/GenBank/DDBJ whole genome shotgun (WGS) entry which is preliminary data.</text>
</comment>
<feature type="compositionally biased region" description="Basic and acidic residues" evidence="1">
    <location>
        <begin position="50"/>
        <end position="59"/>
    </location>
</feature>
<keyword evidence="3" id="KW-1185">Reference proteome</keyword>
<reference evidence="2 3" key="1">
    <citation type="submission" date="2023-06" db="EMBL/GenBank/DDBJ databases">
        <title>Black Yeasts Isolated from many extreme environments.</title>
        <authorList>
            <person name="Coleine C."/>
            <person name="Stajich J.E."/>
            <person name="Selbmann L."/>
        </authorList>
    </citation>
    <scope>NUCLEOTIDE SEQUENCE [LARGE SCALE GENOMIC DNA]</scope>
    <source>
        <strain evidence="2 3">CCFEE 5887</strain>
    </source>
</reference>
<organism evidence="2 3">
    <name type="scientific">Vermiconidia calcicola</name>
    <dbReference type="NCBI Taxonomy" id="1690605"/>
    <lineage>
        <taxon>Eukaryota</taxon>
        <taxon>Fungi</taxon>
        <taxon>Dikarya</taxon>
        <taxon>Ascomycota</taxon>
        <taxon>Pezizomycotina</taxon>
        <taxon>Dothideomycetes</taxon>
        <taxon>Dothideomycetidae</taxon>
        <taxon>Mycosphaerellales</taxon>
        <taxon>Extremaceae</taxon>
        <taxon>Vermiconidia</taxon>
    </lineage>
</organism>
<evidence type="ECO:0000313" key="2">
    <source>
        <dbReference type="EMBL" id="KAK5545763.1"/>
    </source>
</evidence>
<feature type="compositionally biased region" description="Polar residues" evidence="1">
    <location>
        <begin position="66"/>
        <end position="77"/>
    </location>
</feature>
<feature type="region of interest" description="Disordered" evidence="1">
    <location>
        <begin position="1"/>
        <end position="131"/>
    </location>
</feature>
<dbReference type="EMBL" id="JAXLQG010000001">
    <property type="protein sequence ID" value="KAK5545763.1"/>
    <property type="molecule type" value="Genomic_DNA"/>
</dbReference>